<protein>
    <recommendedName>
        <fullName evidence="3">Armadillo-like helical domain-containing protein 2</fullName>
    </recommendedName>
</protein>
<proteinExistence type="predicted"/>
<name>L8YEQ1_TUPCH</name>
<dbReference type="AlphaFoldDB" id="L8YEQ1"/>
<evidence type="ECO:0008006" key="3">
    <source>
        <dbReference type="Google" id="ProtNLM"/>
    </source>
</evidence>
<accession>L8YEQ1</accession>
<reference evidence="2" key="1">
    <citation type="submission" date="2012-07" db="EMBL/GenBank/DDBJ databases">
        <title>Genome of the Chinese tree shrew, a rising model animal genetically related to primates.</title>
        <authorList>
            <person name="Zhang G."/>
            <person name="Fan Y."/>
            <person name="Yao Y."/>
            <person name="Huang Z."/>
        </authorList>
    </citation>
    <scope>NUCLEOTIDE SEQUENCE [LARGE SCALE GENOMIC DNA]</scope>
</reference>
<evidence type="ECO:0000313" key="2">
    <source>
        <dbReference type="Proteomes" id="UP000011518"/>
    </source>
</evidence>
<dbReference type="Proteomes" id="UP000011518">
    <property type="component" value="Unassembled WGS sequence"/>
</dbReference>
<dbReference type="Pfam" id="PF17822">
    <property type="entry name" value="ARMH2"/>
    <property type="match status" value="2"/>
</dbReference>
<sequence length="274" mass="31613">MAKRRFFGRRVWVRIRKCFVRLRESLREFWSVTVKGLFVAREEEHVSSTESIFHKDKITALGHVLRNDSVRVERRAQAAQKIGLLAFTGAGDTEENRYIRSAAVGARQQARQRSKYVPNTPELPDTKCFLFTGGPVAGKFAAEYMREVADLLRKPEVTPKAKIQLLQGLACWCYLNPVAQRRARQLQFLPTLISFFETRLESTKKSEISSCHLLKFWTCYSLSVMACNNLPLIKELKENGILKYHLQAMATENWSGWSENFAEVLYFLIGFHRS</sequence>
<dbReference type="InParanoid" id="L8YEQ1"/>
<organism evidence="1 2">
    <name type="scientific">Tupaia chinensis</name>
    <name type="common">Chinese tree shrew</name>
    <name type="synonym">Tupaia belangeri chinensis</name>
    <dbReference type="NCBI Taxonomy" id="246437"/>
    <lineage>
        <taxon>Eukaryota</taxon>
        <taxon>Metazoa</taxon>
        <taxon>Chordata</taxon>
        <taxon>Craniata</taxon>
        <taxon>Vertebrata</taxon>
        <taxon>Euteleostomi</taxon>
        <taxon>Mammalia</taxon>
        <taxon>Eutheria</taxon>
        <taxon>Euarchontoglires</taxon>
        <taxon>Scandentia</taxon>
        <taxon>Tupaiidae</taxon>
        <taxon>Tupaia</taxon>
    </lineage>
</organism>
<reference evidence="2" key="2">
    <citation type="journal article" date="2013" name="Nat. Commun.">
        <title>Genome of the Chinese tree shrew.</title>
        <authorList>
            <person name="Fan Y."/>
            <person name="Huang Z.Y."/>
            <person name="Cao C.C."/>
            <person name="Chen C.S."/>
            <person name="Chen Y.X."/>
            <person name="Fan D.D."/>
            <person name="He J."/>
            <person name="Hou H.L."/>
            <person name="Hu L."/>
            <person name="Hu X.T."/>
            <person name="Jiang X.T."/>
            <person name="Lai R."/>
            <person name="Lang Y.S."/>
            <person name="Liang B."/>
            <person name="Liao S.G."/>
            <person name="Mu D."/>
            <person name="Ma Y.Y."/>
            <person name="Niu Y.Y."/>
            <person name="Sun X.Q."/>
            <person name="Xia J.Q."/>
            <person name="Xiao J."/>
            <person name="Xiong Z.Q."/>
            <person name="Xu L."/>
            <person name="Yang L."/>
            <person name="Zhang Y."/>
            <person name="Zhao W."/>
            <person name="Zhao X.D."/>
            <person name="Zheng Y.T."/>
            <person name="Zhou J.M."/>
            <person name="Zhu Y.B."/>
            <person name="Zhang G.J."/>
            <person name="Wang J."/>
            <person name="Yao Y.G."/>
        </authorList>
    </citation>
    <scope>NUCLEOTIDE SEQUENCE [LARGE SCALE GENOMIC DNA]</scope>
</reference>
<dbReference type="PANTHER" id="PTHR37679">
    <property type="entry name" value="ARMADILLO-LIKE HELICAL DOMAIN-CONTAINING PROTEIN 2"/>
    <property type="match status" value="1"/>
</dbReference>
<evidence type="ECO:0000313" key="1">
    <source>
        <dbReference type="EMBL" id="ELV13470.1"/>
    </source>
</evidence>
<dbReference type="InterPro" id="IPR040268">
    <property type="entry name" value="ARMH2"/>
</dbReference>
<keyword evidence="2" id="KW-1185">Reference proteome</keyword>
<dbReference type="EMBL" id="KB361180">
    <property type="protein sequence ID" value="ELV13470.1"/>
    <property type="molecule type" value="Genomic_DNA"/>
</dbReference>
<gene>
    <name evidence="1" type="ORF">TREES_T100008046</name>
</gene>
<dbReference type="PANTHER" id="PTHR37679:SF1">
    <property type="entry name" value="ARMADILLO-LIKE HELICAL DOMAIN-CONTAINING PROTEIN 2"/>
    <property type="match status" value="1"/>
</dbReference>